<dbReference type="Proteomes" id="UP000824101">
    <property type="component" value="Unassembled WGS sequence"/>
</dbReference>
<comment type="caution">
    <text evidence="1">The sequence shown here is derived from an EMBL/GenBank/DDBJ whole genome shotgun (WGS) entry which is preliminary data.</text>
</comment>
<gene>
    <name evidence="1" type="ORF">IAA17_04795</name>
</gene>
<reference evidence="1" key="1">
    <citation type="journal article" date="2021" name="PeerJ">
        <title>Extensive microbial diversity within the chicken gut microbiome revealed by metagenomics and culture.</title>
        <authorList>
            <person name="Gilroy R."/>
            <person name="Ravi A."/>
            <person name="Getino M."/>
            <person name="Pursley I."/>
            <person name="Horton D.L."/>
            <person name="Alikhan N.F."/>
            <person name="Baker D."/>
            <person name="Gharbi K."/>
            <person name="Hall N."/>
            <person name="Watson M."/>
            <person name="Adriaenssens E.M."/>
            <person name="Foster-Nyarko E."/>
            <person name="Jarju S."/>
            <person name="Secka A."/>
            <person name="Antonio M."/>
            <person name="Oren A."/>
            <person name="Chaudhuri R.R."/>
            <person name="La Ragione R."/>
            <person name="Hildebrand F."/>
            <person name="Pallen M.J."/>
        </authorList>
    </citation>
    <scope>NUCLEOTIDE SEQUENCE</scope>
    <source>
        <strain evidence="1">ChiBcec1-1093</strain>
    </source>
</reference>
<sequence>MNYEEQPLKLTDLDYLTGDHHLQMMKAALPYMNVPQQRIFSTVIKIQELRRTMSLFRDEQVAAMGIGSGEHVPAGPADMLDAIKPYGNTYEQELISLLSNLLRGISTPMEQMKNLLSPEQQSRMDTMQFMVQAMQQNS</sequence>
<organism evidence="1 2">
    <name type="scientific">Candidatus Lachnoclostridium stercorigallinarum</name>
    <dbReference type="NCBI Taxonomy" id="2838634"/>
    <lineage>
        <taxon>Bacteria</taxon>
        <taxon>Bacillati</taxon>
        <taxon>Bacillota</taxon>
        <taxon>Clostridia</taxon>
        <taxon>Lachnospirales</taxon>
        <taxon>Lachnospiraceae</taxon>
    </lineage>
</organism>
<dbReference type="EMBL" id="DXBC01000072">
    <property type="protein sequence ID" value="HIZ79085.1"/>
    <property type="molecule type" value="Genomic_DNA"/>
</dbReference>
<proteinExistence type="predicted"/>
<accession>A0A9D2K4R2</accession>
<dbReference type="AlphaFoldDB" id="A0A9D2K4R2"/>
<evidence type="ECO:0000313" key="1">
    <source>
        <dbReference type="EMBL" id="HIZ79085.1"/>
    </source>
</evidence>
<evidence type="ECO:0000313" key="2">
    <source>
        <dbReference type="Proteomes" id="UP000824101"/>
    </source>
</evidence>
<name>A0A9D2K4R2_9FIRM</name>
<protein>
    <submittedName>
        <fullName evidence="1">Uncharacterized protein</fullName>
    </submittedName>
</protein>
<reference evidence="1" key="2">
    <citation type="submission" date="2021-04" db="EMBL/GenBank/DDBJ databases">
        <authorList>
            <person name="Gilroy R."/>
        </authorList>
    </citation>
    <scope>NUCLEOTIDE SEQUENCE</scope>
    <source>
        <strain evidence="1">ChiBcec1-1093</strain>
    </source>
</reference>